<sequence>MPCGCPIDSNYPPLESCNARGMNKKFTEGKTYDVHKEAKPPNPKIRHQWWPQWPTVPSGRNFMRIEGVAQKIGETNDSLTMGVSNKEGIPLPHMDSSDKNNELHETRHSDLFGLFEKLHHCC</sequence>
<evidence type="ECO:0000256" key="1">
    <source>
        <dbReference type="SAM" id="MobiDB-lite"/>
    </source>
</evidence>
<feature type="region of interest" description="Disordered" evidence="1">
    <location>
        <begin position="76"/>
        <end position="101"/>
    </location>
</feature>
<accession>A0ABQ4ZF90</accession>
<evidence type="ECO:0000313" key="3">
    <source>
        <dbReference type="Proteomes" id="UP001151760"/>
    </source>
</evidence>
<evidence type="ECO:0000313" key="2">
    <source>
        <dbReference type="EMBL" id="GJS88550.1"/>
    </source>
</evidence>
<reference evidence="2" key="2">
    <citation type="submission" date="2022-01" db="EMBL/GenBank/DDBJ databases">
        <authorList>
            <person name="Yamashiro T."/>
            <person name="Shiraishi A."/>
            <person name="Satake H."/>
            <person name="Nakayama K."/>
        </authorList>
    </citation>
    <scope>NUCLEOTIDE SEQUENCE</scope>
</reference>
<proteinExistence type="predicted"/>
<dbReference type="EMBL" id="BQNB010011282">
    <property type="protein sequence ID" value="GJS88550.1"/>
    <property type="molecule type" value="Genomic_DNA"/>
</dbReference>
<comment type="caution">
    <text evidence="2">The sequence shown here is derived from an EMBL/GenBank/DDBJ whole genome shotgun (WGS) entry which is preliminary data.</text>
</comment>
<dbReference type="Proteomes" id="UP001151760">
    <property type="component" value="Unassembled WGS sequence"/>
</dbReference>
<gene>
    <name evidence="2" type="ORF">Tco_0771186</name>
</gene>
<reference evidence="2" key="1">
    <citation type="journal article" date="2022" name="Int. J. Mol. Sci.">
        <title>Draft Genome of Tanacetum Coccineum: Genomic Comparison of Closely Related Tanacetum-Family Plants.</title>
        <authorList>
            <person name="Yamashiro T."/>
            <person name="Shiraishi A."/>
            <person name="Nakayama K."/>
            <person name="Satake H."/>
        </authorList>
    </citation>
    <scope>NUCLEOTIDE SEQUENCE</scope>
</reference>
<name>A0ABQ4ZF90_9ASTR</name>
<protein>
    <submittedName>
        <fullName evidence="2">Uncharacterized protein</fullName>
    </submittedName>
</protein>
<organism evidence="2 3">
    <name type="scientific">Tanacetum coccineum</name>
    <dbReference type="NCBI Taxonomy" id="301880"/>
    <lineage>
        <taxon>Eukaryota</taxon>
        <taxon>Viridiplantae</taxon>
        <taxon>Streptophyta</taxon>
        <taxon>Embryophyta</taxon>
        <taxon>Tracheophyta</taxon>
        <taxon>Spermatophyta</taxon>
        <taxon>Magnoliopsida</taxon>
        <taxon>eudicotyledons</taxon>
        <taxon>Gunneridae</taxon>
        <taxon>Pentapetalae</taxon>
        <taxon>asterids</taxon>
        <taxon>campanulids</taxon>
        <taxon>Asterales</taxon>
        <taxon>Asteraceae</taxon>
        <taxon>Asteroideae</taxon>
        <taxon>Anthemideae</taxon>
        <taxon>Anthemidinae</taxon>
        <taxon>Tanacetum</taxon>
    </lineage>
</organism>
<keyword evidence="3" id="KW-1185">Reference proteome</keyword>